<name>A0A7S0CEK4_9STRA</name>
<feature type="compositionally biased region" description="Basic residues" evidence="1">
    <location>
        <begin position="167"/>
        <end position="181"/>
    </location>
</feature>
<accession>A0A7S0CEK4</accession>
<feature type="compositionally biased region" description="Polar residues" evidence="1">
    <location>
        <begin position="156"/>
        <end position="165"/>
    </location>
</feature>
<gene>
    <name evidence="2" type="ORF">PINE0816_LOCUS15867</name>
</gene>
<organism evidence="2">
    <name type="scientific">Proboscia inermis</name>
    <dbReference type="NCBI Taxonomy" id="420281"/>
    <lineage>
        <taxon>Eukaryota</taxon>
        <taxon>Sar</taxon>
        <taxon>Stramenopiles</taxon>
        <taxon>Ochrophyta</taxon>
        <taxon>Bacillariophyta</taxon>
        <taxon>Coscinodiscophyceae</taxon>
        <taxon>Rhizosoleniophycidae</taxon>
        <taxon>Rhizosoleniales</taxon>
        <taxon>Rhizosoleniaceae</taxon>
        <taxon>Proboscia</taxon>
    </lineage>
</organism>
<proteinExistence type="predicted"/>
<evidence type="ECO:0000313" key="2">
    <source>
        <dbReference type="EMBL" id="CAD8419732.1"/>
    </source>
</evidence>
<reference evidence="2" key="1">
    <citation type="submission" date="2021-01" db="EMBL/GenBank/DDBJ databases">
        <authorList>
            <person name="Corre E."/>
            <person name="Pelletier E."/>
            <person name="Niang G."/>
            <person name="Scheremetjew M."/>
            <person name="Finn R."/>
            <person name="Kale V."/>
            <person name="Holt S."/>
            <person name="Cochrane G."/>
            <person name="Meng A."/>
            <person name="Brown T."/>
            <person name="Cohen L."/>
        </authorList>
    </citation>
    <scope>NUCLEOTIDE SEQUENCE</scope>
    <source>
        <strain evidence="2">CCAP1064/1</strain>
    </source>
</reference>
<sequence length="181" mass="20750">MNYQFHAIKHNGYRWIFILVTSLIILSDGSYGSPLLATIAQHASLNPVKATCPFFILDVSSLVKYKLCVRLMQSKVYEGRGGKKFVRIRPNSLLEDLYPCSQHSPNRCLICKETFRDHLLSWWMPHLNSPYDKYIDNLLLHNSQRSSCDCGRESNNDQPSSSDLRSSGKKQRSHSGKMKAR</sequence>
<evidence type="ECO:0000256" key="1">
    <source>
        <dbReference type="SAM" id="MobiDB-lite"/>
    </source>
</evidence>
<protein>
    <submittedName>
        <fullName evidence="2">Uncharacterized protein</fullName>
    </submittedName>
</protein>
<dbReference type="AlphaFoldDB" id="A0A7S0CEK4"/>
<dbReference type="EMBL" id="HBEL01033733">
    <property type="protein sequence ID" value="CAD8419732.1"/>
    <property type="molecule type" value="Transcribed_RNA"/>
</dbReference>
<feature type="region of interest" description="Disordered" evidence="1">
    <location>
        <begin position="148"/>
        <end position="181"/>
    </location>
</feature>